<name>A0A6J7E1U0_9ZZZZ</name>
<dbReference type="Pfam" id="PF20177">
    <property type="entry name" value="DUF6542"/>
    <property type="match status" value="1"/>
</dbReference>
<reference evidence="3" key="1">
    <citation type="submission" date="2020-05" db="EMBL/GenBank/DDBJ databases">
        <authorList>
            <person name="Chiriac C."/>
            <person name="Salcher M."/>
            <person name="Ghai R."/>
            <person name="Kavagutti S V."/>
        </authorList>
    </citation>
    <scope>NUCLEOTIDE SEQUENCE</scope>
</reference>
<keyword evidence="1" id="KW-1133">Transmembrane helix</keyword>
<accession>A0A6J7E1U0</accession>
<keyword evidence="1" id="KW-0812">Transmembrane</keyword>
<feature type="transmembrane region" description="Helical" evidence="1">
    <location>
        <begin position="6"/>
        <end position="28"/>
    </location>
</feature>
<dbReference type="InterPro" id="IPR046672">
    <property type="entry name" value="DUF6542"/>
</dbReference>
<dbReference type="EMBL" id="CAFBLM010000050">
    <property type="protein sequence ID" value="CAB4875968.1"/>
    <property type="molecule type" value="Genomic_DNA"/>
</dbReference>
<evidence type="ECO:0000259" key="2">
    <source>
        <dbReference type="Pfam" id="PF20177"/>
    </source>
</evidence>
<evidence type="ECO:0000256" key="1">
    <source>
        <dbReference type="SAM" id="Phobius"/>
    </source>
</evidence>
<keyword evidence="1" id="KW-0472">Membrane</keyword>
<proteinExistence type="predicted"/>
<feature type="transmembrane region" description="Helical" evidence="1">
    <location>
        <begin position="35"/>
        <end position="55"/>
    </location>
</feature>
<protein>
    <submittedName>
        <fullName evidence="3">Unannotated protein</fullName>
    </submittedName>
</protein>
<feature type="domain" description="DUF6542" evidence="2">
    <location>
        <begin position="2"/>
        <end position="98"/>
    </location>
</feature>
<gene>
    <name evidence="3" type="ORF">UFOPK3401_01079</name>
</gene>
<feature type="transmembrane region" description="Helical" evidence="1">
    <location>
        <begin position="75"/>
        <end position="96"/>
    </location>
</feature>
<dbReference type="AlphaFoldDB" id="A0A6J7E1U0"/>
<sequence>MLASAALFSGVGGFANLVFAVVSIFAAVRIKRSEFFAAIIAPPLIYAASLIIASGALSGKSGGLLINIGATLGTYLSVAAPWLFFVEIVCLIVIIVRGRTGR</sequence>
<evidence type="ECO:0000313" key="3">
    <source>
        <dbReference type="EMBL" id="CAB4875968.1"/>
    </source>
</evidence>
<organism evidence="3">
    <name type="scientific">freshwater metagenome</name>
    <dbReference type="NCBI Taxonomy" id="449393"/>
    <lineage>
        <taxon>unclassified sequences</taxon>
        <taxon>metagenomes</taxon>
        <taxon>ecological metagenomes</taxon>
    </lineage>
</organism>